<dbReference type="EMBL" id="BAABLK010000035">
    <property type="protein sequence ID" value="GAA5228146.1"/>
    <property type="molecule type" value="Genomic_DNA"/>
</dbReference>
<accession>A0ABP9TP27</accession>
<evidence type="ECO:0000313" key="6">
    <source>
        <dbReference type="EMBL" id="GAA5228146.1"/>
    </source>
</evidence>
<dbReference type="Proteomes" id="UP001501257">
    <property type="component" value="Unassembled WGS sequence"/>
</dbReference>
<evidence type="ECO:0000313" key="7">
    <source>
        <dbReference type="Proteomes" id="UP001501257"/>
    </source>
</evidence>
<keyword evidence="7" id="KW-1185">Reference proteome</keyword>
<protein>
    <recommendedName>
        <fullName evidence="4">Putative pterin-4-alpha-carbinolamine dehydratase</fullName>
        <ecNumber evidence="3">4.2.1.96</ecNumber>
    </recommendedName>
</protein>
<dbReference type="Pfam" id="PF01329">
    <property type="entry name" value="Pterin_4a"/>
    <property type="match status" value="1"/>
</dbReference>
<reference evidence="7" key="1">
    <citation type="journal article" date="2019" name="Int. J. Syst. Evol. Microbiol.">
        <title>The Global Catalogue of Microorganisms (GCM) 10K type strain sequencing project: providing services to taxonomists for standard genome sequencing and annotation.</title>
        <authorList>
            <consortium name="The Broad Institute Genomics Platform"/>
            <consortium name="The Broad Institute Genome Sequencing Center for Infectious Disease"/>
            <person name="Wu L."/>
            <person name="Ma J."/>
        </authorList>
    </citation>
    <scope>NUCLEOTIDE SEQUENCE [LARGE SCALE GENOMIC DNA]</scope>
    <source>
        <strain evidence="7">JCM 18952</strain>
    </source>
</reference>
<evidence type="ECO:0000256" key="4">
    <source>
        <dbReference type="ARBA" id="ARBA00021735"/>
    </source>
</evidence>
<comment type="catalytic activity">
    <reaction evidence="1">
        <text>(4aS,6R)-4a-hydroxy-L-erythro-5,6,7,8-tetrahydrobiopterin = (6R)-L-erythro-6,7-dihydrobiopterin + H2O</text>
        <dbReference type="Rhea" id="RHEA:11920"/>
        <dbReference type="ChEBI" id="CHEBI:15377"/>
        <dbReference type="ChEBI" id="CHEBI:15642"/>
        <dbReference type="ChEBI" id="CHEBI:43120"/>
        <dbReference type="EC" id="4.2.1.96"/>
    </reaction>
</comment>
<dbReference type="RefSeq" id="WP_210100296.1">
    <property type="nucleotide sequence ID" value="NZ_BAABLK010000035.1"/>
</dbReference>
<evidence type="ECO:0000256" key="1">
    <source>
        <dbReference type="ARBA" id="ARBA00001554"/>
    </source>
</evidence>
<dbReference type="EC" id="4.2.1.96" evidence="3"/>
<evidence type="ECO:0000256" key="2">
    <source>
        <dbReference type="ARBA" id="ARBA00006472"/>
    </source>
</evidence>
<keyword evidence="5" id="KW-0456">Lyase</keyword>
<organism evidence="6 7">
    <name type="scientific">Paeniglutamicibacter antarcticus</name>
    <dbReference type="NCBI Taxonomy" id="494023"/>
    <lineage>
        <taxon>Bacteria</taxon>
        <taxon>Bacillati</taxon>
        <taxon>Actinomycetota</taxon>
        <taxon>Actinomycetes</taxon>
        <taxon>Micrococcales</taxon>
        <taxon>Micrococcaceae</taxon>
        <taxon>Paeniglutamicibacter</taxon>
    </lineage>
</organism>
<sequence length="227" mass="25379">MGIDKDSPTRVLSDYEIARALKELPSWRERQGALVCAWTFLDSREAIDFLAIVAEAAEHQGHHPDVDWRHDTIFLRTTSHDAGDEITSRDVDLARLLEFAAADSAAVAVPNRHQDVHLKIATNSAAALEGFWLEVMGYIRDPDGVLVDPEGRNPRIRFQQPATSNVNSVRIEKHICDSELEHLQGLLESHSNDRGMVRRPGRSSYSDSEGNSVILCTEVREGTPDFQ</sequence>
<evidence type="ECO:0000256" key="3">
    <source>
        <dbReference type="ARBA" id="ARBA00013252"/>
    </source>
</evidence>
<dbReference type="SUPFAM" id="SSF55248">
    <property type="entry name" value="PCD-like"/>
    <property type="match status" value="1"/>
</dbReference>
<evidence type="ECO:0000256" key="5">
    <source>
        <dbReference type="ARBA" id="ARBA00023239"/>
    </source>
</evidence>
<dbReference type="PANTHER" id="PTHR12599:SF0">
    <property type="entry name" value="PTERIN-4-ALPHA-CARBINOLAMINE DEHYDRATASE"/>
    <property type="match status" value="1"/>
</dbReference>
<proteinExistence type="inferred from homology"/>
<dbReference type="InterPro" id="IPR036428">
    <property type="entry name" value="PCD_sf"/>
</dbReference>
<dbReference type="CDD" id="cd00488">
    <property type="entry name" value="PCD_DCoH"/>
    <property type="match status" value="1"/>
</dbReference>
<comment type="caution">
    <text evidence="6">The sequence shown here is derived from an EMBL/GenBank/DDBJ whole genome shotgun (WGS) entry which is preliminary data.</text>
</comment>
<comment type="similarity">
    <text evidence="2">Belongs to the pterin-4-alpha-carbinolamine dehydratase family.</text>
</comment>
<dbReference type="PANTHER" id="PTHR12599">
    <property type="entry name" value="PTERIN-4-ALPHA-CARBINOLAMINE DEHYDRATASE"/>
    <property type="match status" value="1"/>
</dbReference>
<dbReference type="InterPro" id="IPR001533">
    <property type="entry name" value="Pterin_deHydtase"/>
</dbReference>
<gene>
    <name evidence="6" type="ORF">GCM10025778_26790</name>
</gene>
<dbReference type="Gene3D" id="3.30.1360.20">
    <property type="entry name" value="Transcriptional coactivator/pterin dehydratase"/>
    <property type="match status" value="1"/>
</dbReference>
<name>A0ABP9TP27_9MICC</name>